<evidence type="ECO:0000256" key="6">
    <source>
        <dbReference type="ARBA" id="ARBA00023125"/>
    </source>
</evidence>
<dbReference type="InterPro" id="IPR039420">
    <property type="entry name" value="WalR-like"/>
</dbReference>
<feature type="domain" description="OmpR/PhoB-type" evidence="11">
    <location>
        <begin position="131"/>
        <end position="229"/>
    </location>
</feature>
<keyword evidence="13" id="KW-1185">Reference proteome</keyword>
<dbReference type="PANTHER" id="PTHR48111">
    <property type="entry name" value="REGULATOR OF RPOS"/>
    <property type="match status" value="1"/>
</dbReference>
<evidence type="ECO:0000256" key="5">
    <source>
        <dbReference type="ARBA" id="ARBA00023015"/>
    </source>
</evidence>
<dbReference type="CDD" id="cd00383">
    <property type="entry name" value="trans_reg_C"/>
    <property type="match status" value="1"/>
</dbReference>
<dbReference type="PROSITE" id="PS50110">
    <property type="entry name" value="RESPONSE_REGULATORY"/>
    <property type="match status" value="1"/>
</dbReference>
<dbReference type="GO" id="GO:0006355">
    <property type="term" value="P:regulation of DNA-templated transcription"/>
    <property type="evidence" value="ECO:0007669"/>
    <property type="project" value="InterPro"/>
</dbReference>
<dbReference type="GO" id="GO:0000976">
    <property type="term" value="F:transcription cis-regulatory region binding"/>
    <property type="evidence" value="ECO:0007669"/>
    <property type="project" value="TreeGrafter"/>
</dbReference>
<keyword evidence="6 9" id="KW-0238">DNA-binding</keyword>
<dbReference type="PANTHER" id="PTHR48111:SF39">
    <property type="entry name" value="TRANSCRIPTIONAL REGULATORY PROTEIN CPXR"/>
    <property type="match status" value="1"/>
</dbReference>
<protein>
    <submittedName>
        <fullName evidence="12">Transcriptional regulator</fullName>
    </submittedName>
</protein>
<comment type="subcellular location">
    <subcellularLocation>
        <location evidence="1">Cytoplasm</location>
    </subcellularLocation>
</comment>
<dbReference type="InterPro" id="IPR001789">
    <property type="entry name" value="Sig_transdc_resp-reg_receiver"/>
</dbReference>
<evidence type="ECO:0000313" key="13">
    <source>
        <dbReference type="Proteomes" id="UP000056090"/>
    </source>
</evidence>
<evidence type="ECO:0000256" key="8">
    <source>
        <dbReference type="PROSITE-ProRule" id="PRU00169"/>
    </source>
</evidence>
<evidence type="ECO:0000256" key="2">
    <source>
        <dbReference type="ARBA" id="ARBA00022490"/>
    </source>
</evidence>
<dbReference type="GO" id="GO:0005829">
    <property type="term" value="C:cytosol"/>
    <property type="evidence" value="ECO:0007669"/>
    <property type="project" value="TreeGrafter"/>
</dbReference>
<proteinExistence type="predicted"/>
<evidence type="ECO:0000256" key="7">
    <source>
        <dbReference type="ARBA" id="ARBA00023163"/>
    </source>
</evidence>
<evidence type="ECO:0000256" key="9">
    <source>
        <dbReference type="PROSITE-ProRule" id="PRU01091"/>
    </source>
</evidence>
<dbReference type="AlphaFoldDB" id="A0A075NSK3"/>
<evidence type="ECO:0000256" key="1">
    <source>
        <dbReference type="ARBA" id="ARBA00004496"/>
    </source>
</evidence>
<accession>A0A075NSK3</accession>
<dbReference type="Gene3D" id="3.40.50.2300">
    <property type="match status" value="1"/>
</dbReference>
<keyword evidence="2" id="KW-0963">Cytoplasm</keyword>
<keyword evidence="5" id="KW-0805">Transcription regulation</keyword>
<dbReference type="Proteomes" id="UP000056090">
    <property type="component" value="Chromosome"/>
</dbReference>
<dbReference type="GeneID" id="78253668"/>
<dbReference type="Gene3D" id="1.10.10.10">
    <property type="entry name" value="Winged helix-like DNA-binding domain superfamily/Winged helix DNA-binding domain"/>
    <property type="match status" value="1"/>
</dbReference>
<evidence type="ECO:0000313" key="12">
    <source>
        <dbReference type="EMBL" id="AIF97524.1"/>
    </source>
</evidence>
<keyword evidence="4" id="KW-0902">Two-component regulatory system</keyword>
<dbReference type="GO" id="GO:0000156">
    <property type="term" value="F:phosphorelay response regulator activity"/>
    <property type="evidence" value="ECO:0007669"/>
    <property type="project" value="TreeGrafter"/>
</dbReference>
<evidence type="ECO:0000259" key="11">
    <source>
        <dbReference type="PROSITE" id="PS51755"/>
    </source>
</evidence>
<evidence type="ECO:0000256" key="4">
    <source>
        <dbReference type="ARBA" id="ARBA00023012"/>
    </source>
</evidence>
<dbReference type="Pfam" id="PF00072">
    <property type="entry name" value="Response_reg"/>
    <property type="match status" value="1"/>
</dbReference>
<feature type="DNA-binding region" description="OmpR/PhoB-type" evidence="9">
    <location>
        <begin position="131"/>
        <end position="229"/>
    </location>
</feature>
<dbReference type="SMART" id="SM00448">
    <property type="entry name" value="REC"/>
    <property type="match status" value="1"/>
</dbReference>
<dbReference type="Pfam" id="PF00486">
    <property type="entry name" value="Trans_reg_C"/>
    <property type="match status" value="1"/>
</dbReference>
<evidence type="ECO:0000256" key="3">
    <source>
        <dbReference type="ARBA" id="ARBA00022553"/>
    </source>
</evidence>
<dbReference type="EMBL" id="CP008849">
    <property type="protein sequence ID" value="AIF97524.1"/>
    <property type="molecule type" value="Genomic_DNA"/>
</dbReference>
<dbReference type="InterPro" id="IPR001867">
    <property type="entry name" value="OmpR/PhoB-type_DNA-bd"/>
</dbReference>
<feature type="modified residue" description="4-aspartylphosphate" evidence="8">
    <location>
        <position position="54"/>
    </location>
</feature>
<dbReference type="eggNOG" id="COG0745">
    <property type="taxonomic scope" value="Bacteria"/>
</dbReference>
<dbReference type="InterPro" id="IPR036388">
    <property type="entry name" value="WH-like_DNA-bd_sf"/>
</dbReference>
<sequence length="229" mass="25825">MSAARILIIEDDVTLSDQIAHLLEDSGFTTRQCQDGQKGLFAALQQSFDLILLDILIPSLDGLSVLNQLRKTKQTPVMMITASGAEQERIEGYRTGADDYLPKPFNFTEMLLRIEALLRRSSRDVAAHSQPSQLQIGDLRLNRVNQGVNIGQLTLELTPIQFKLLWTLAENQGEILSKAFLYQCVLDRPFSRYDRSLDMHLSRVRKKLIEAGMPCDCLATVHGKGYRFS</sequence>
<dbReference type="SUPFAM" id="SSF52172">
    <property type="entry name" value="CheY-like"/>
    <property type="match status" value="1"/>
</dbReference>
<feature type="domain" description="Response regulatory" evidence="10">
    <location>
        <begin position="5"/>
        <end position="118"/>
    </location>
</feature>
<dbReference type="PROSITE" id="PS51755">
    <property type="entry name" value="OMPR_PHOB"/>
    <property type="match status" value="1"/>
</dbReference>
<dbReference type="Gene3D" id="6.10.250.690">
    <property type="match status" value="1"/>
</dbReference>
<keyword evidence="7" id="KW-0804">Transcription</keyword>
<keyword evidence="3 8" id="KW-0597">Phosphoprotein</keyword>
<organism evidence="12 13">
    <name type="scientific">Alteromonas australica</name>
    <dbReference type="NCBI Taxonomy" id="589873"/>
    <lineage>
        <taxon>Bacteria</taxon>
        <taxon>Pseudomonadati</taxon>
        <taxon>Pseudomonadota</taxon>
        <taxon>Gammaproteobacteria</taxon>
        <taxon>Alteromonadales</taxon>
        <taxon>Alteromonadaceae</taxon>
        <taxon>Alteromonas/Salinimonas group</taxon>
        <taxon>Alteromonas</taxon>
    </lineage>
</organism>
<dbReference type="SMART" id="SM00862">
    <property type="entry name" value="Trans_reg_C"/>
    <property type="match status" value="1"/>
</dbReference>
<dbReference type="InterPro" id="IPR011006">
    <property type="entry name" value="CheY-like_superfamily"/>
</dbReference>
<dbReference type="GO" id="GO:0032993">
    <property type="term" value="C:protein-DNA complex"/>
    <property type="evidence" value="ECO:0007669"/>
    <property type="project" value="TreeGrafter"/>
</dbReference>
<dbReference type="RefSeq" id="WP_044055695.1">
    <property type="nucleotide sequence ID" value="NZ_CBCSKJ010000005.1"/>
</dbReference>
<evidence type="ECO:0000259" key="10">
    <source>
        <dbReference type="PROSITE" id="PS50110"/>
    </source>
</evidence>
<name>A0A075NSK3_9ALTE</name>
<reference evidence="12 13" key="1">
    <citation type="submission" date="2014-06" db="EMBL/GenBank/DDBJ databases">
        <title>Genomes of Alteromonas australica, a world apart.</title>
        <authorList>
            <person name="Gonzaga A."/>
            <person name="Lopez-Perez M."/>
            <person name="Rodriguez-Valera F."/>
        </authorList>
    </citation>
    <scope>NUCLEOTIDE SEQUENCE [LARGE SCALE GENOMIC DNA]</scope>
    <source>
        <strain evidence="12 13">H 17</strain>
    </source>
</reference>
<gene>
    <name evidence="12" type="ORF">EP13_01750</name>
</gene>
<dbReference type="KEGG" id="aal:EP13_01750"/>